<gene>
    <name evidence="5" type="ORF">PECAL_2P21370</name>
</gene>
<dbReference type="PROSITE" id="PS50293">
    <property type="entry name" value="TPR_REGION"/>
    <property type="match status" value="1"/>
</dbReference>
<evidence type="ECO:0000256" key="2">
    <source>
        <dbReference type="ARBA" id="ARBA00022803"/>
    </source>
</evidence>
<organism evidence="5 6">
    <name type="scientific">Pelagomonas calceolata</name>
    <dbReference type="NCBI Taxonomy" id="35677"/>
    <lineage>
        <taxon>Eukaryota</taxon>
        <taxon>Sar</taxon>
        <taxon>Stramenopiles</taxon>
        <taxon>Ochrophyta</taxon>
        <taxon>Pelagophyceae</taxon>
        <taxon>Pelagomonadales</taxon>
        <taxon>Pelagomonadaceae</taxon>
        <taxon>Pelagomonas</taxon>
    </lineage>
</organism>
<name>A0A8J2SK20_9STRA</name>
<dbReference type="Proteomes" id="UP000789595">
    <property type="component" value="Unassembled WGS sequence"/>
</dbReference>
<evidence type="ECO:0000256" key="3">
    <source>
        <dbReference type="PROSITE-ProRule" id="PRU00339"/>
    </source>
</evidence>
<keyword evidence="6" id="KW-1185">Reference proteome</keyword>
<reference evidence="5" key="1">
    <citation type="submission" date="2021-11" db="EMBL/GenBank/DDBJ databases">
        <authorList>
            <consortium name="Genoscope - CEA"/>
            <person name="William W."/>
        </authorList>
    </citation>
    <scope>NUCLEOTIDE SEQUENCE</scope>
</reference>
<accession>A0A8J2SK20</accession>
<dbReference type="GO" id="GO:0016020">
    <property type="term" value="C:membrane"/>
    <property type="evidence" value="ECO:0007669"/>
    <property type="project" value="InterPro"/>
</dbReference>
<feature type="region of interest" description="Disordered" evidence="4">
    <location>
        <begin position="110"/>
        <end position="135"/>
    </location>
</feature>
<proteinExistence type="predicted"/>
<dbReference type="OrthoDB" id="2423701at2759"/>
<dbReference type="PANTHER" id="PTHR22904">
    <property type="entry name" value="TPR REPEAT CONTAINING PROTEIN"/>
    <property type="match status" value="1"/>
</dbReference>
<evidence type="ECO:0000256" key="1">
    <source>
        <dbReference type="ARBA" id="ARBA00022737"/>
    </source>
</evidence>
<dbReference type="EMBL" id="CAKKNE010000002">
    <property type="protein sequence ID" value="CAH0369031.1"/>
    <property type="molecule type" value="Genomic_DNA"/>
</dbReference>
<dbReference type="InterPro" id="IPR019734">
    <property type="entry name" value="TPR_rpt"/>
</dbReference>
<evidence type="ECO:0000313" key="6">
    <source>
        <dbReference type="Proteomes" id="UP000789595"/>
    </source>
</evidence>
<dbReference type="PANTHER" id="PTHR22904:SF523">
    <property type="entry name" value="STRESS-INDUCED-PHOSPHOPROTEIN 1"/>
    <property type="match status" value="1"/>
</dbReference>
<feature type="repeat" description="TPR" evidence="3">
    <location>
        <begin position="73"/>
        <end position="106"/>
    </location>
</feature>
<feature type="compositionally biased region" description="Pro residues" evidence="4">
    <location>
        <begin position="118"/>
        <end position="133"/>
    </location>
</feature>
<dbReference type="InterPro" id="IPR005344">
    <property type="entry name" value="TMEM33/Pom33"/>
</dbReference>
<evidence type="ECO:0000256" key="4">
    <source>
        <dbReference type="SAM" id="MobiDB-lite"/>
    </source>
</evidence>
<dbReference type="SUPFAM" id="SSF48452">
    <property type="entry name" value="TPR-like"/>
    <property type="match status" value="1"/>
</dbReference>
<keyword evidence="2 3" id="KW-0802">TPR repeat</keyword>
<comment type="caution">
    <text evidence="5">The sequence shown here is derived from an EMBL/GenBank/DDBJ whole genome shotgun (WGS) entry which is preliminary data.</text>
</comment>
<dbReference type="SMART" id="SM00028">
    <property type="entry name" value="TPR"/>
    <property type="match status" value="3"/>
</dbReference>
<protein>
    <submittedName>
        <fullName evidence="5">Uncharacterized protein</fullName>
    </submittedName>
</protein>
<evidence type="ECO:0000313" key="5">
    <source>
        <dbReference type="EMBL" id="CAH0369031.1"/>
    </source>
</evidence>
<sequence length="396" mass="42927">MAAAEAAEAGRANYKNGDYKAAALCFTEALEDIDAEDTHKLYSNRSACRMHLQDFKGAKEDAESCTALKPSWAKGWARLGAAQGRLGEVTEAIESYEKAHELDPTCDEYQSEAAKLAAPPPRRPPPRRPPPPLNTVAMAPEPFGALDAPHLLVRVACLAGVVVYATSFTTDSSVLRLKYKSAVRWAVLSALLHAYRAHGVPKLSADYARRLFTDPHAQRLFGVLILLVGSGSLFGLIPVADAEVAALLAQLVIRLRRNVKTRPLSLKLIAKCEGSFLDGSGRVASGVLRRCSLFEVTAALVLLLEFATPRRNPILVLLYWQYLQMRCLLERATAGGAAAGPLHEAFFAVDARIVVVVARVPLLAKGYARLTKLLARQVALPKKGSTGKPRPRCSIM</sequence>
<dbReference type="InterPro" id="IPR011990">
    <property type="entry name" value="TPR-like_helical_dom_sf"/>
</dbReference>
<dbReference type="Gene3D" id="1.25.40.10">
    <property type="entry name" value="Tetratricopeptide repeat domain"/>
    <property type="match status" value="1"/>
</dbReference>
<dbReference type="PROSITE" id="PS50005">
    <property type="entry name" value="TPR"/>
    <property type="match status" value="1"/>
</dbReference>
<dbReference type="Pfam" id="PF00515">
    <property type="entry name" value="TPR_1"/>
    <property type="match status" value="1"/>
</dbReference>
<dbReference type="Pfam" id="PF03661">
    <property type="entry name" value="TMEM33_Pom33"/>
    <property type="match status" value="1"/>
</dbReference>
<dbReference type="AlphaFoldDB" id="A0A8J2SK20"/>
<dbReference type="GO" id="GO:0051879">
    <property type="term" value="F:Hsp90 protein binding"/>
    <property type="evidence" value="ECO:0007669"/>
    <property type="project" value="TreeGrafter"/>
</dbReference>
<keyword evidence="1" id="KW-0677">Repeat</keyword>